<evidence type="ECO:0000313" key="8">
    <source>
        <dbReference type="Proteomes" id="UP000017836"/>
    </source>
</evidence>
<dbReference type="HOGENOM" id="CLU_010119_16_0_1"/>
<dbReference type="Gramene" id="ERN05253">
    <property type="protein sequence ID" value="ERN05253"/>
    <property type="gene ID" value="AMTR_s00007p00108780"/>
</dbReference>
<dbReference type="eggNOG" id="KOG0143">
    <property type="taxonomic scope" value="Eukaryota"/>
</dbReference>
<feature type="domain" description="Fe2OG dioxygenase" evidence="6">
    <location>
        <begin position="200"/>
        <end position="301"/>
    </location>
</feature>
<dbReference type="SUPFAM" id="SSF51197">
    <property type="entry name" value="Clavaminate synthase-like"/>
    <property type="match status" value="1"/>
</dbReference>
<reference evidence="8" key="1">
    <citation type="journal article" date="2013" name="Science">
        <title>The Amborella genome and the evolution of flowering plants.</title>
        <authorList>
            <consortium name="Amborella Genome Project"/>
        </authorList>
    </citation>
    <scope>NUCLEOTIDE SEQUENCE [LARGE SCALE GENOMIC DNA]</scope>
</reference>
<keyword evidence="8" id="KW-1185">Reference proteome</keyword>
<dbReference type="FunFam" id="2.60.120.330:FF:000079">
    <property type="entry name" value="Protein SRG1"/>
    <property type="match status" value="1"/>
</dbReference>
<dbReference type="Gene3D" id="2.60.120.330">
    <property type="entry name" value="B-lactam Antibiotic, Isopenicillin N Synthase, Chain"/>
    <property type="match status" value="1"/>
</dbReference>
<dbReference type="AlphaFoldDB" id="W1PBE2"/>
<dbReference type="Proteomes" id="UP000017836">
    <property type="component" value="Unassembled WGS sequence"/>
</dbReference>
<name>W1PBE2_AMBTC</name>
<keyword evidence="4" id="KW-0560">Oxidoreductase</keyword>
<dbReference type="InterPro" id="IPR027443">
    <property type="entry name" value="IPNS-like_sf"/>
</dbReference>
<dbReference type="EMBL" id="KI394011">
    <property type="protein sequence ID" value="ERN05253.1"/>
    <property type="molecule type" value="Genomic_DNA"/>
</dbReference>
<sequence length="366" mass="40721">MDCLGEWPEPVRRVQAIAESGSPVIPERYIKPLSERPGLEPAGSELGSVPVIDLGALRDGEVGLKVGEACREWGFFEAVNHGVPNEVIERMREVWRGFFALPLHLKQEYANNPKTYEGYGSRLGVEKGALLDWGDYYFLNLLPPALNDPMKWPALPANCRETIQEYSEHVLRLCKALLKAMSLGLGLREYYLQEAFGGDDVGSCMRINFYPKCPQPELTLGLSSHSDPGGLTVLLPDERVKGLQVRHRDSWVTVSPGPHSFIINIGDQIQVMTNAGYKSVEHRVMANSVLERLSVAFFYNPKSDLLIGPAPDLVAPDSPALYSPMTFDQYRLFIRQRGPRGKSQVQSLESKSPASSPRTPPNKLFS</sequence>
<feature type="compositionally biased region" description="Polar residues" evidence="5">
    <location>
        <begin position="343"/>
        <end position="357"/>
    </location>
</feature>
<dbReference type="GO" id="GO:0046872">
    <property type="term" value="F:metal ion binding"/>
    <property type="evidence" value="ECO:0007669"/>
    <property type="project" value="UniProtKB-KW"/>
</dbReference>
<protein>
    <recommendedName>
        <fullName evidence="6">Fe2OG dioxygenase domain-containing protein</fullName>
    </recommendedName>
</protein>
<dbReference type="InterPro" id="IPR026992">
    <property type="entry name" value="DIOX_N"/>
</dbReference>
<dbReference type="InterPro" id="IPR050295">
    <property type="entry name" value="Plant_2OG-oxidoreductases"/>
</dbReference>
<dbReference type="KEGG" id="atr:18433425"/>
<dbReference type="Pfam" id="PF03171">
    <property type="entry name" value="2OG-FeII_Oxy"/>
    <property type="match status" value="1"/>
</dbReference>
<evidence type="ECO:0000256" key="2">
    <source>
        <dbReference type="ARBA" id="ARBA00022723"/>
    </source>
</evidence>
<evidence type="ECO:0000256" key="1">
    <source>
        <dbReference type="ARBA" id="ARBA00008056"/>
    </source>
</evidence>
<dbReference type="PANTHER" id="PTHR47991">
    <property type="entry name" value="OXOGLUTARATE/IRON-DEPENDENT DIOXYGENASE"/>
    <property type="match status" value="1"/>
</dbReference>
<dbReference type="InterPro" id="IPR044861">
    <property type="entry name" value="IPNS-like_FE2OG_OXY"/>
</dbReference>
<evidence type="ECO:0000256" key="4">
    <source>
        <dbReference type="RuleBase" id="RU003682"/>
    </source>
</evidence>
<feature type="region of interest" description="Disordered" evidence="5">
    <location>
        <begin position="338"/>
        <end position="366"/>
    </location>
</feature>
<dbReference type="Pfam" id="PF14226">
    <property type="entry name" value="DIOX_N"/>
    <property type="match status" value="1"/>
</dbReference>
<dbReference type="PROSITE" id="PS51471">
    <property type="entry name" value="FE2OG_OXY"/>
    <property type="match status" value="1"/>
</dbReference>
<organism evidence="7 8">
    <name type="scientific">Amborella trichopoda</name>
    <dbReference type="NCBI Taxonomy" id="13333"/>
    <lineage>
        <taxon>Eukaryota</taxon>
        <taxon>Viridiplantae</taxon>
        <taxon>Streptophyta</taxon>
        <taxon>Embryophyta</taxon>
        <taxon>Tracheophyta</taxon>
        <taxon>Spermatophyta</taxon>
        <taxon>Magnoliopsida</taxon>
        <taxon>Amborellales</taxon>
        <taxon>Amborellaceae</taxon>
        <taxon>Amborella</taxon>
    </lineage>
</organism>
<dbReference type="GO" id="GO:0016491">
    <property type="term" value="F:oxidoreductase activity"/>
    <property type="evidence" value="ECO:0007669"/>
    <property type="project" value="UniProtKB-KW"/>
</dbReference>
<accession>W1PBE2</accession>
<dbReference type="OMA" id="YKETFAR"/>
<gene>
    <name evidence="7" type="ORF">AMTR_s00007p00108780</name>
</gene>
<keyword evidence="2 4" id="KW-0479">Metal-binding</keyword>
<evidence type="ECO:0000259" key="6">
    <source>
        <dbReference type="PROSITE" id="PS51471"/>
    </source>
</evidence>
<keyword evidence="3 4" id="KW-0408">Iron</keyword>
<dbReference type="InterPro" id="IPR005123">
    <property type="entry name" value="Oxoglu/Fe-dep_dioxygenase_dom"/>
</dbReference>
<proteinExistence type="inferred from homology"/>
<evidence type="ECO:0000256" key="3">
    <source>
        <dbReference type="ARBA" id="ARBA00023004"/>
    </source>
</evidence>
<dbReference type="OrthoDB" id="288590at2759"/>
<evidence type="ECO:0000256" key="5">
    <source>
        <dbReference type="SAM" id="MobiDB-lite"/>
    </source>
</evidence>
<dbReference type="PRINTS" id="PR00682">
    <property type="entry name" value="IPNSYNTHASE"/>
</dbReference>
<comment type="similarity">
    <text evidence="1 4">Belongs to the iron/ascorbate-dependent oxidoreductase family.</text>
</comment>
<evidence type="ECO:0000313" key="7">
    <source>
        <dbReference type="EMBL" id="ERN05253.1"/>
    </source>
</evidence>